<organism evidence="2 3">
    <name type="scientific">Genlisea aurea</name>
    <dbReference type="NCBI Taxonomy" id="192259"/>
    <lineage>
        <taxon>Eukaryota</taxon>
        <taxon>Viridiplantae</taxon>
        <taxon>Streptophyta</taxon>
        <taxon>Embryophyta</taxon>
        <taxon>Tracheophyta</taxon>
        <taxon>Spermatophyta</taxon>
        <taxon>Magnoliopsida</taxon>
        <taxon>eudicotyledons</taxon>
        <taxon>Gunneridae</taxon>
        <taxon>Pentapetalae</taxon>
        <taxon>asterids</taxon>
        <taxon>lamiids</taxon>
        <taxon>Lamiales</taxon>
        <taxon>Lentibulariaceae</taxon>
        <taxon>Genlisea</taxon>
    </lineage>
</organism>
<dbReference type="AlphaFoldDB" id="S8DQT7"/>
<keyword evidence="3" id="KW-1185">Reference proteome</keyword>
<dbReference type="Proteomes" id="UP000015453">
    <property type="component" value="Unassembled WGS sequence"/>
</dbReference>
<comment type="caution">
    <text evidence="2">The sequence shown here is derived from an EMBL/GenBank/DDBJ whole genome shotgun (WGS) entry which is preliminary data.</text>
</comment>
<evidence type="ECO:0000313" key="2">
    <source>
        <dbReference type="EMBL" id="EPS62157.1"/>
    </source>
</evidence>
<feature type="region of interest" description="Disordered" evidence="1">
    <location>
        <begin position="173"/>
        <end position="222"/>
    </location>
</feature>
<evidence type="ECO:0000256" key="1">
    <source>
        <dbReference type="SAM" id="MobiDB-lite"/>
    </source>
</evidence>
<reference evidence="2 3" key="1">
    <citation type="journal article" date="2013" name="BMC Genomics">
        <title>The miniature genome of a carnivorous plant Genlisea aurea contains a low number of genes and short non-coding sequences.</title>
        <authorList>
            <person name="Leushkin E.V."/>
            <person name="Sutormin R.A."/>
            <person name="Nabieva E.R."/>
            <person name="Penin A.A."/>
            <person name="Kondrashov A.S."/>
            <person name="Logacheva M.D."/>
        </authorList>
    </citation>
    <scope>NUCLEOTIDE SEQUENCE [LARGE SCALE GENOMIC DNA]</scope>
</reference>
<feature type="compositionally biased region" description="Basic and acidic residues" evidence="1">
    <location>
        <begin position="180"/>
        <end position="205"/>
    </location>
</feature>
<dbReference type="EMBL" id="AUSU01006351">
    <property type="protein sequence ID" value="EPS62157.1"/>
    <property type="molecule type" value="Genomic_DNA"/>
</dbReference>
<accession>S8DQT7</accession>
<name>S8DQT7_9LAMI</name>
<proteinExistence type="predicted"/>
<sequence>MIVPDPVLEAKLKDPAKQAKRLEVTEMLIKMMQAQKCKCFTDDNTHDQADKPKPRLHLEKETRVLPAGWVTKCLVCDKVLRQQDCRDTQVSYMCSPRKNDPMLKVNVPGVQIERQDIVLEDDPDSDVNKVAESLDKLTLTALKESHTSCDDAHVIRTIKTYKVRFFDEIDSDQVAVGTPDESKHDSKTPEEPNHHDKDDKSKEATDPEVNETVPDLMNKDKI</sequence>
<evidence type="ECO:0000313" key="3">
    <source>
        <dbReference type="Proteomes" id="UP000015453"/>
    </source>
</evidence>
<gene>
    <name evidence="2" type="ORF">M569_12636</name>
</gene>
<protein>
    <submittedName>
        <fullName evidence="2">Uncharacterized protein</fullName>
    </submittedName>
</protein>